<evidence type="ECO:0000256" key="8">
    <source>
        <dbReference type="ARBA" id="ARBA00022989"/>
    </source>
</evidence>
<dbReference type="GO" id="GO:0016020">
    <property type="term" value="C:membrane"/>
    <property type="evidence" value="ECO:0007669"/>
    <property type="project" value="UniProtKB-SubCell"/>
</dbReference>
<name>A0A8J5L2U4_ZINOF</name>
<organism evidence="11 12">
    <name type="scientific">Zingiber officinale</name>
    <name type="common">Ginger</name>
    <name type="synonym">Amomum zingiber</name>
    <dbReference type="NCBI Taxonomy" id="94328"/>
    <lineage>
        <taxon>Eukaryota</taxon>
        <taxon>Viridiplantae</taxon>
        <taxon>Streptophyta</taxon>
        <taxon>Embryophyta</taxon>
        <taxon>Tracheophyta</taxon>
        <taxon>Spermatophyta</taxon>
        <taxon>Magnoliopsida</taxon>
        <taxon>Liliopsida</taxon>
        <taxon>Zingiberales</taxon>
        <taxon>Zingiberaceae</taxon>
        <taxon>Zingiber</taxon>
    </lineage>
</organism>
<evidence type="ECO:0000256" key="4">
    <source>
        <dbReference type="ARBA" id="ARBA00022692"/>
    </source>
</evidence>
<keyword evidence="12" id="KW-1185">Reference proteome</keyword>
<evidence type="ECO:0000256" key="1">
    <source>
        <dbReference type="ARBA" id="ARBA00004167"/>
    </source>
</evidence>
<evidence type="ECO:0000313" key="11">
    <source>
        <dbReference type="EMBL" id="KAG6499391.1"/>
    </source>
</evidence>
<dbReference type="Proteomes" id="UP000734854">
    <property type="component" value="Unassembled WGS sequence"/>
</dbReference>
<dbReference type="PANTHER" id="PTHR47984:SF4">
    <property type="entry name" value="OS01G0631700 PROTEIN"/>
    <property type="match status" value="1"/>
</dbReference>
<dbReference type="InterPro" id="IPR052232">
    <property type="entry name" value="RLK_Ser/Thr-Kinase"/>
</dbReference>
<evidence type="ECO:0000313" key="12">
    <source>
        <dbReference type="Proteomes" id="UP000734854"/>
    </source>
</evidence>
<accession>A0A8J5L2U4</accession>
<evidence type="ECO:0000256" key="7">
    <source>
        <dbReference type="ARBA" id="ARBA00022840"/>
    </source>
</evidence>
<evidence type="ECO:0000256" key="6">
    <source>
        <dbReference type="ARBA" id="ARBA00022777"/>
    </source>
</evidence>
<dbReference type="InterPro" id="IPR000719">
    <property type="entry name" value="Prot_kinase_dom"/>
</dbReference>
<dbReference type="PROSITE" id="PS50011">
    <property type="entry name" value="PROTEIN_KINASE_DOM"/>
    <property type="match status" value="1"/>
</dbReference>
<dbReference type="GO" id="GO:0004672">
    <property type="term" value="F:protein kinase activity"/>
    <property type="evidence" value="ECO:0007669"/>
    <property type="project" value="InterPro"/>
</dbReference>
<evidence type="ECO:0000256" key="2">
    <source>
        <dbReference type="ARBA" id="ARBA00022553"/>
    </source>
</evidence>
<dbReference type="SUPFAM" id="SSF56112">
    <property type="entry name" value="Protein kinase-like (PK-like)"/>
    <property type="match status" value="1"/>
</dbReference>
<dbReference type="PANTHER" id="PTHR47984">
    <property type="entry name" value="OS01G0323000 PROTEIN"/>
    <property type="match status" value="1"/>
</dbReference>
<evidence type="ECO:0000256" key="9">
    <source>
        <dbReference type="ARBA" id="ARBA00023136"/>
    </source>
</evidence>
<keyword evidence="9" id="KW-0472">Membrane</keyword>
<dbReference type="GO" id="GO:0005524">
    <property type="term" value="F:ATP binding"/>
    <property type="evidence" value="ECO:0007669"/>
    <property type="project" value="UniProtKB-KW"/>
</dbReference>
<keyword evidence="3" id="KW-0808">Transferase</keyword>
<gene>
    <name evidence="11" type="ORF">ZIOFF_039165</name>
</gene>
<reference evidence="11 12" key="1">
    <citation type="submission" date="2020-08" db="EMBL/GenBank/DDBJ databases">
        <title>Plant Genome Project.</title>
        <authorList>
            <person name="Zhang R.-G."/>
        </authorList>
    </citation>
    <scope>NUCLEOTIDE SEQUENCE [LARGE SCALE GENOMIC DNA]</scope>
    <source>
        <tissue evidence="11">Rhizome</tissue>
    </source>
</reference>
<keyword evidence="2" id="KW-0597">Phosphoprotein</keyword>
<keyword evidence="6" id="KW-0418">Kinase</keyword>
<protein>
    <recommendedName>
        <fullName evidence="10">Protein kinase domain-containing protein</fullName>
    </recommendedName>
</protein>
<evidence type="ECO:0000256" key="5">
    <source>
        <dbReference type="ARBA" id="ARBA00022741"/>
    </source>
</evidence>
<keyword evidence="5" id="KW-0547">Nucleotide-binding</keyword>
<dbReference type="EMBL" id="JACMSC010000011">
    <property type="protein sequence ID" value="KAG6499391.1"/>
    <property type="molecule type" value="Genomic_DNA"/>
</dbReference>
<dbReference type="Gene3D" id="1.10.510.10">
    <property type="entry name" value="Transferase(Phosphotransferase) domain 1"/>
    <property type="match status" value="1"/>
</dbReference>
<evidence type="ECO:0000256" key="3">
    <source>
        <dbReference type="ARBA" id="ARBA00022679"/>
    </source>
</evidence>
<evidence type="ECO:0000259" key="10">
    <source>
        <dbReference type="PROSITE" id="PS50011"/>
    </source>
</evidence>
<keyword evidence="4" id="KW-0812">Transmembrane</keyword>
<dbReference type="Pfam" id="PF07714">
    <property type="entry name" value="PK_Tyr_Ser-Thr"/>
    <property type="match status" value="1"/>
</dbReference>
<comment type="caution">
    <text evidence="11">The sequence shown here is derived from an EMBL/GenBank/DDBJ whole genome shotgun (WGS) entry which is preliminary data.</text>
</comment>
<comment type="subcellular location">
    <subcellularLocation>
        <location evidence="1">Membrane</location>
        <topology evidence="1">Single-pass membrane protein</topology>
    </subcellularLocation>
</comment>
<dbReference type="InterPro" id="IPR011009">
    <property type="entry name" value="Kinase-like_dom_sf"/>
</dbReference>
<dbReference type="AlphaFoldDB" id="A0A8J5L2U4"/>
<sequence length="146" mass="16724">MIELGVVVLVTKLTTSHLSNDNVLGEGGYGVVYCGRLINGQEEKEFIVEVEAIGHVRHKNLVRLLEYCIEEIHRMLVYEYVNNGNLEQWLQGAMHQRSILSWEKRMKVILGTAKALSYLYEAIEPKVVSIRVLTISIFLLKILINR</sequence>
<keyword evidence="8" id="KW-1133">Transmembrane helix</keyword>
<keyword evidence="7" id="KW-0067">ATP-binding</keyword>
<feature type="domain" description="Protein kinase" evidence="10">
    <location>
        <begin position="18"/>
        <end position="146"/>
    </location>
</feature>
<dbReference type="InterPro" id="IPR001245">
    <property type="entry name" value="Ser-Thr/Tyr_kinase_cat_dom"/>
</dbReference>
<proteinExistence type="predicted"/>